<dbReference type="Pfam" id="PF00392">
    <property type="entry name" value="GntR"/>
    <property type="match status" value="1"/>
</dbReference>
<evidence type="ECO:0000259" key="4">
    <source>
        <dbReference type="PROSITE" id="PS50949"/>
    </source>
</evidence>
<dbReference type="CDD" id="cd07377">
    <property type="entry name" value="WHTH_GntR"/>
    <property type="match status" value="1"/>
</dbReference>
<dbReference type="PANTHER" id="PTHR44846">
    <property type="entry name" value="MANNOSYL-D-GLYCERATE TRANSPORT/METABOLISM SYSTEM REPRESSOR MNGR-RELATED"/>
    <property type="match status" value="1"/>
</dbReference>
<dbReference type="PRINTS" id="PR00035">
    <property type="entry name" value="HTHGNTR"/>
</dbReference>
<comment type="caution">
    <text evidence="5">The sequence shown here is derived from an EMBL/GenBank/DDBJ whole genome shotgun (WGS) entry which is preliminary data.</text>
</comment>
<keyword evidence="6" id="KW-1185">Reference proteome</keyword>
<organism evidence="5 6">
    <name type="scientific">Nocardiopsis kunsanensis</name>
    <dbReference type="NCBI Taxonomy" id="141693"/>
    <lineage>
        <taxon>Bacteria</taxon>
        <taxon>Bacillati</taxon>
        <taxon>Actinomycetota</taxon>
        <taxon>Actinomycetes</taxon>
        <taxon>Streptosporangiales</taxon>
        <taxon>Nocardiopsidaceae</taxon>
        <taxon>Nocardiopsis</taxon>
    </lineage>
</organism>
<keyword evidence="1" id="KW-0805">Transcription regulation</keyword>
<dbReference type="AlphaFoldDB" id="A0A918XLK1"/>
<keyword evidence="3" id="KW-0804">Transcription</keyword>
<dbReference type="InterPro" id="IPR000524">
    <property type="entry name" value="Tscrpt_reg_HTH_GntR"/>
</dbReference>
<accession>A0A918XLK1</accession>
<dbReference type="RefSeq" id="WP_193518753.1">
    <property type="nucleotide sequence ID" value="NZ_BMXL01000053.1"/>
</dbReference>
<dbReference type="PROSITE" id="PS50949">
    <property type="entry name" value="HTH_GNTR"/>
    <property type="match status" value="1"/>
</dbReference>
<dbReference type="SMART" id="SM00345">
    <property type="entry name" value="HTH_GNTR"/>
    <property type="match status" value="1"/>
</dbReference>
<sequence>MREDLEGPEPMYRQIADRIAARIEDGTYRPNSRMPSETELCKTYGVSRRTARAAYAILLDRGLVVTSQGKGTYVKPPRS</sequence>
<dbReference type="InterPro" id="IPR036388">
    <property type="entry name" value="WH-like_DNA-bd_sf"/>
</dbReference>
<evidence type="ECO:0000256" key="3">
    <source>
        <dbReference type="ARBA" id="ARBA00023163"/>
    </source>
</evidence>
<dbReference type="GO" id="GO:0003677">
    <property type="term" value="F:DNA binding"/>
    <property type="evidence" value="ECO:0007669"/>
    <property type="project" value="UniProtKB-KW"/>
</dbReference>
<keyword evidence="2" id="KW-0238">DNA-binding</keyword>
<evidence type="ECO:0000256" key="1">
    <source>
        <dbReference type="ARBA" id="ARBA00023015"/>
    </source>
</evidence>
<dbReference type="FunFam" id="1.10.10.10:FF:000079">
    <property type="entry name" value="GntR family transcriptional regulator"/>
    <property type="match status" value="1"/>
</dbReference>
<proteinExistence type="predicted"/>
<protein>
    <recommendedName>
        <fullName evidence="4">HTH gntR-type domain-containing protein</fullName>
    </recommendedName>
</protein>
<dbReference type="InterPro" id="IPR036390">
    <property type="entry name" value="WH_DNA-bd_sf"/>
</dbReference>
<name>A0A918XLK1_9ACTN</name>
<dbReference type="InterPro" id="IPR050679">
    <property type="entry name" value="Bact_HTH_transcr_reg"/>
</dbReference>
<dbReference type="Proteomes" id="UP000654947">
    <property type="component" value="Unassembled WGS sequence"/>
</dbReference>
<feature type="domain" description="HTH gntR-type" evidence="4">
    <location>
        <begin position="9"/>
        <end position="77"/>
    </location>
</feature>
<dbReference type="Gene3D" id="1.10.10.10">
    <property type="entry name" value="Winged helix-like DNA-binding domain superfamily/Winged helix DNA-binding domain"/>
    <property type="match status" value="1"/>
</dbReference>
<evidence type="ECO:0000313" key="5">
    <source>
        <dbReference type="EMBL" id="GHD37653.1"/>
    </source>
</evidence>
<evidence type="ECO:0000313" key="6">
    <source>
        <dbReference type="Proteomes" id="UP000654947"/>
    </source>
</evidence>
<dbReference type="SUPFAM" id="SSF46785">
    <property type="entry name" value="Winged helix' DNA-binding domain"/>
    <property type="match status" value="1"/>
</dbReference>
<reference evidence="5 6" key="1">
    <citation type="journal article" date="2014" name="Int. J. Syst. Evol. Microbiol.">
        <title>Complete genome sequence of Corynebacterium casei LMG S-19264T (=DSM 44701T), isolated from a smear-ripened cheese.</title>
        <authorList>
            <consortium name="US DOE Joint Genome Institute (JGI-PGF)"/>
            <person name="Walter F."/>
            <person name="Albersmeier A."/>
            <person name="Kalinowski J."/>
            <person name="Ruckert C."/>
        </authorList>
    </citation>
    <scope>NUCLEOTIDE SEQUENCE [LARGE SCALE GENOMIC DNA]</scope>
    <source>
        <strain evidence="5 6">KCTC 19473</strain>
    </source>
</reference>
<dbReference type="EMBL" id="BMXL01000053">
    <property type="protein sequence ID" value="GHD37653.1"/>
    <property type="molecule type" value="Genomic_DNA"/>
</dbReference>
<dbReference type="GO" id="GO:0045892">
    <property type="term" value="P:negative regulation of DNA-templated transcription"/>
    <property type="evidence" value="ECO:0007669"/>
    <property type="project" value="TreeGrafter"/>
</dbReference>
<dbReference type="PANTHER" id="PTHR44846:SF1">
    <property type="entry name" value="MANNOSYL-D-GLYCERATE TRANSPORT_METABOLISM SYSTEM REPRESSOR MNGR-RELATED"/>
    <property type="match status" value="1"/>
</dbReference>
<dbReference type="GO" id="GO:0003700">
    <property type="term" value="F:DNA-binding transcription factor activity"/>
    <property type="evidence" value="ECO:0007669"/>
    <property type="project" value="InterPro"/>
</dbReference>
<evidence type="ECO:0000256" key="2">
    <source>
        <dbReference type="ARBA" id="ARBA00023125"/>
    </source>
</evidence>
<gene>
    <name evidence="5" type="ORF">GCM10007147_45820</name>
</gene>